<dbReference type="EMBL" id="VJZC01000072">
    <property type="protein sequence ID" value="MPY58146.1"/>
    <property type="molecule type" value="Genomic_DNA"/>
</dbReference>
<sequence>MPRSLDEVAEEVISSFDDLARQDPEAVERIQVQGSDSTGRVTMTLSPGSLVACAVDPGWAAKQSSVGLNRAFDEALHDARSALARAVEANKTGGENRQLDTLLDEALAILSDPRRFTGF</sequence>
<dbReference type="AlphaFoldDB" id="A0A5N8XGF3"/>
<dbReference type="RefSeq" id="WP_194238474.1">
    <property type="nucleotide sequence ID" value="NZ_VJZC01000072.1"/>
</dbReference>
<dbReference type="Proteomes" id="UP000400924">
    <property type="component" value="Unassembled WGS sequence"/>
</dbReference>
<comment type="caution">
    <text evidence="1">The sequence shown here is derived from an EMBL/GenBank/DDBJ whole genome shotgun (WGS) entry which is preliminary data.</text>
</comment>
<evidence type="ECO:0000313" key="2">
    <source>
        <dbReference type="Proteomes" id="UP000400924"/>
    </source>
</evidence>
<keyword evidence="2" id="KW-1185">Reference proteome</keyword>
<evidence type="ECO:0008006" key="3">
    <source>
        <dbReference type="Google" id="ProtNLM"/>
    </source>
</evidence>
<reference evidence="1 2" key="1">
    <citation type="submission" date="2019-07" db="EMBL/GenBank/DDBJ databases">
        <title>New species of Amycolatopsis and Streptomyces.</title>
        <authorList>
            <person name="Duangmal K."/>
            <person name="Teo W.F.A."/>
            <person name="Lipun K."/>
        </authorList>
    </citation>
    <scope>NUCLEOTIDE SEQUENCE [LARGE SCALE GENOMIC DNA]</scope>
    <source>
        <strain evidence="1 2">NBRC 106415</strain>
    </source>
</reference>
<accession>A0A5N8XGF3</accession>
<organism evidence="1 2">
    <name type="scientific">Streptomyces spongiae</name>
    <dbReference type="NCBI Taxonomy" id="565072"/>
    <lineage>
        <taxon>Bacteria</taxon>
        <taxon>Bacillati</taxon>
        <taxon>Actinomycetota</taxon>
        <taxon>Actinomycetes</taxon>
        <taxon>Kitasatosporales</taxon>
        <taxon>Streptomycetaceae</taxon>
        <taxon>Streptomyces</taxon>
    </lineage>
</organism>
<name>A0A5N8XGF3_9ACTN</name>
<protein>
    <recommendedName>
        <fullName evidence="3">YbaB/EbfC family nucleoid-associated protein</fullName>
    </recommendedName>
</protein>
<gene>
    <name evidence="1" type="ORF">FNH08_13485</name>
</gene>
<evidence type="ECO:0000313" key="1">
    <source>
        <dbReference type="EMBL" id="MPY58146.1"/>
    </source>
</evidence>
<proteinExistence type="predicted"/>